<dbReference type="PANTHER" id="PTHR24056">
    <property type="entry name" value="CELL DIVISION PROTEIN KINASE"/>
    <property type="match status" value="1"/>
</dbReference>
<keyword evidence="5" id="KW-0418">Kinase</keyword>
<accession>A0A482WH80</accession>
<dbReference type="SMR" id="A0A482WH80"/>
<protein>
    <recommendedName>
        <fullName evidence="7">Protein kinase domain-containing protein</fullName>
    </recommendedName>
</protein>
<dbReference type="SMART" id="SM00220">
    <property type="entry name" value="S_TKc"/>
    <property type="match status" value="1"/>
</dbReference>
<dbReference type="SUPFAM" id="SSF56112">
    <property type="entry name" value="Protein kinase-like (PK-like)"/>
    <property type="match status" value="1"/>
</dbReference>
<dbReference type="GO" id="GO:0004674">
    <property type="term" value="F:protein serine/threonine kinase activity"/>
    <property type="evidence" value="ECO:0007669"/>
    <property type="project" value="UniProtKB-KW"/>
</dbReference>
<keyword evidence="6" id="KW-0067">ATP-binding</keyword>
<evidence type="ECO:0000256" key="5">
    <source>
        <dbReference type="ARBA" id="ARBA00022777"/>
    </source>
</evidence>
<organism evidence="8 9">
    <name type="scientific">Laodelphax striatellus</name>
    <name type="common">Small brown planthopper</name>
    <name type="synonym">Delphax striatella</name>
    <dbReference type="NCBI Taxonomy" id="195883"/>
    <lineage>
        <taxon>Eukaryota</taxon>
        <taxon>Metazoa</taxon>
        <taxon>Ecdysozoa</taxon>
        <taxon>Arthropoda</taxon>
        <taxon>Hexapoda</taxon>
        <taxon>Insecta</taxon>
        <taxon>Pterygota</taxon>
        <taxon>Neoptera</taxon>
        <taxon>Paraneoptera</taxon>
        <taxon>Hemiptera</taxon>
        <taxon>Auchenorrhyncha</taxon>
        <taxon>Fulgoroidea</taxon>
        <taxon>Delphacidae</taxon>
        <taxon>Criomorphinae</taxon>
        <taxon>Laodelphax</taxon>
    </lineage>
</organism>
<proteinExistence type="inferred from homology"/>
<evidence type="ECO:0000313" key="9">
    <source>
        <dbReference type="Proteomes" id="UP000291343"/>
    </source>
</evidence>
<dbReference type="PROSITE" id="PS00108">
    <property type="entry name" value="PROTEIN_KINASE_ST"/>
    <property type="match status" value="1"/>
</dbReference>
<keyword evidence="3" id="KW-0808">Transferase</keyword>
<dbReference type="STRING" id="195883.A0A482WH80"/>
<dbReference type="Proteomes" id="UP000291343">
    <property type="component" value="Unassembled WGS sequence"/>
</dbReference>
<dbReference type="GO" id="GO:0005524">
    <property type="term" value="F:ATP binding"/>
    <property type="evidence" value="ECO:0007669"/>
    <property type="project" value="UniProtKB-KW"/>
</dbReference>
<evidence type="ECO:0000256" key="6">
    <source>
        <dbReference type="ARBA" id="ARBA00022840"/>
    </source>
</evidence>
<feature type="domain" description="Protein kinase" evidence="7">
    <location>
        <begin position="29"/>
        <end position="317"/>
    </location>
</feature>
<dbReference type="InParanoid" id="A0A482WH80"/>
<dbReference type="Gene3D" id="1.10.510.10">
    <property type="entry name" value="Transferase(Phosphotransferase) domain 1"/>
    <property type="match status" value="1"/>
</dbReference>
<dbReference type="GO" id="GO:0005634">
    <property type="term" value="C:nucleus"/>
    <property type="evidence" value="ECO:0007669"/>
    <property type="project" value="TreeGrafter"/>
</dbReference>
<dbReference type="InterPro" id="IPR008271">
    <property type="entry name" value="Ser/Thr_kinase_AS"/>
</dbReference>
<dbReference type="InterPro" id="IPR050108">
    <property type="entry name" value="CDK"/>
</dbReference>
<dbReference type="EMBL" id="QKKF02035878">
    <property type="protein sequence ID" value="RZF32808.1"/>
    <property type="molecule type" value="Genomic_DNA"/>
</dbReference>
<reference evidence="8 9" key="1">
    <citation type="journal article" date="2017" name="Gigascience">
        <title>Genome sequence of the small brown planthopper, Laodelphax striatellus.</title>
        <authorList>
            <person name="Zhu J."/>
            <person name="Jiang F."/>
            <person name="Wang X."/>
            <person name="Yang P."/>
            <person name="Bao Y."/>
            <person name="Zhao W."/>
            <person name="Wang W."/>
            <person name="Lu H."/>
            <person name="Wang Q."/>
            <person name="Cui N."/>
            <person name="Li J."/>
            <person name="Chen X."/>
            <person name="Luo L."/>
            <person name="Yu J."/>
            <person name="Kang L."/>
            <person name="Cui F."/>
        </authorList>
    </citation>
    <scope>NUCLEOTIDE SEQUENCE [LARGE SCALE GENOMIC DNA]</scope>
    <source>
        <strain evidence="8">Lst14</strain>
    </source>
</reference>
<evidence type="ECO:0000256" key="2">
    <source>
        <dbReference type="ARBA" id="ARBA00022527"/>
    </source>
</evidence>
<evidence type="ECO:0000256" key="4">
    <source>
        <dbReference type="ARBA" id="ARBA00022741"/>
    </source>
</evidence>
<evidence type="ECO:0000256" key="1">
    <source>
        <dbReference type="ARBA" id="ARBA00006485"/>
    </source>
</evidence>
<gene>
    <name evidence="8" type="ORF">LSTR_LSTR011454</name>
</gene>
<dbReference type="PROSITE" id="PS50011">
    <property type="entry name" value="PROTEIN_KINASE_DOM"/>
    <property type="match status" value="1"/>
</dbReference>
<keyword evidence="4" id="KW-0547">Nucleotide-binding</keyword>
<evidence type="ECO:0000259" key="7">
    <source>
        <dbReference type="PROSITE" id="PS50011"/>
    </source>
</evidence>
<comment type="caution">
    <text evidence="8">The sequence shown here is derived from an EMBL/GenBank/DDBJ whole genome shotgun (WGS) entry which is preliminary data.</text>
</comment>
<sequence>MKMSASSVPEVPQYLRYVDDLPTVKINKYQMHRHIATGGFGRVYESTLYNEPEGQRFALKVKSGNSDITLIERKEIHALKTLEKEENIVRLVDIIRAPKDLIIAMPLAKTDLEFIVGTVELPISKEERRTILFQLFSGICAIHKNKIIHRDIKPANVLISAEGIVQITDFGISEPLVIGEKRSPQGGTLYYKALELLMEDDEYDEKVDVWAAGCTMAELWMRKHLFQPQAKTIMHQIEAISKCCSFPTEKVWPKIVTFKHYAQIEYVNRQHKRKLLPSCIHEIMQGEGLAADLLLQLLVINPEDRISSSDSLAHVYFKQAPPIQPHVKTLLDRMT</sequence>
<dbReference type="AlphaFoldDB" id="A0A482WH80"/>
<keyword evidence="9" id="KW-1185">Reference proteome</keyword>
<evidence type="ECO:0000313" key="8">
    <source>
        <dbReference type="EMBL" id="RZF32808.1"/>
    </source>
</evidence>
<comment type="similarity">
    <text evidence="1">Belongs to the protein kinase superfamily. CMGC Ser/Thr protein kinase family. CDC2/CDKX subfamily.</text>
</comment>
<dbReference type="InterPro" id="IPR011009">
    <property type="entry name" value="Kinase-like_dom_sf"/>
</dbReference>
<dbReference type="OrthoDB" id="4062651at2759"/>
<name>A0A482WH80_LAOST</name>
<dbReference type="Pfam" id="PF00069">
    <property type="entry name" value="Pkinase"/>
    <property type="match status" value="1"/>
</dbReference>
<dbReference type="Gene3D" id="3.30.200.20">
    <property type="entry name" value="Phosphorylase Kinase, domain 1"/>
    <property type="match status" value="1"/>
</dbReference>
<evidence type="ECO:0000256" key="3">
    <source>
        <dbReference type="ARBA" id="ARBA00022679"/>
    </source>
</evidence>
<keyword evidence="2" id="KW-0723">Serine/threonine-protein kinase</keyword>
<dbReference type="InterPro" id="IPR000719">
    <property type="entry name" value="Prot_kinase_dom"/>
</dbReference>